<dbReference type="SUPFAM" id="SSF56300">
    <property type="entry name" value="Metallo-dependent phosphatases"/>
    <property type="match status" value="1"/>
</dbReference>
<feature type="domain" description="5'-Nucleotidase C-terminal" evidence="13">
    <location>
        <begin position="326"/>
        <end position="483"/>
    </location>
</feature>
<evidence type="ECO:0000259" key="13">
    <source>
        <dbReference type="Pfam" id="PF02872"/>
    </source>
</evidence>
<dbReference type="Gene3D" id="3.60.21.10">
    <property type="match status" value="1"/>
</dbReference>
<dbReference type="PRINTS" id="PR01607">
    <property type="entry name" value="APYRASEFAMLY"/>
</dbReference>
<keyword evidence="6" id="KW-0479">Metal-binding</keyword>
<dbReference type="InterPro" id="IPR041827">
    <property type="entry name" value="CpdB_N"/>
</dbReference>
<evidence type="ECO:0000256" key="6">
    <source>
        <dbReference type="ARBA" id="ARBA00022723"/>
    </source>
</evidence>
<dbReference type="Pfam" id="PF00149">
    <property type="entry name" value="Metallophos"/>
    <property type="match status" value="1"/>
</dbReference>
<dbReference type="PANTHER" id="PTHR11575:SF6">
    <property type="entry name" value="2',3'-CYCLIC-NUCLEOTIDE 2'-PHOSPHODIESTERASE_3'-NUCLEOTIDASE"/>
    <property type="match status" value="1"/>
</dbReference>
<evidence type="ECO:0000256" key="10">
    <source>
        <dbReference type="ARBA" id="ARBA00023268"/>
    </source>
</evidence>
<dbReference type="GO" id="GO:0000166">
    <property type="term" value="F:nucleotide binding"/>
    <property type="evidence" value="ECO:0007669"/>
    <property type="project" value="UniProtKB-KW"/>
</dbReference>
<dbReference type="CDD" id="cd07410">
    <property type="entry name" value="MPP_CpdB_N"/>
    <property type="match status" value="1"/>
</dbReference>
<dbReference type="GO" id="GO:0030288">
    <property type="term" value="C:outer membrane-bounded periplasmic space"/>
    <property type="evidence" value="ECO:0007669"/>
    <property type="project" value="TreeGrafter"/>
</dbReference>
<dbReference type="InterPro" id="IPR006146">
    <property type="entry name" value="5'-Nucleotdase_CS"/>
</dbReference>
<feature type="domain" description="Calcineurin-like phosphoesterase" evidence="12">
    <location>
        <begin position="5"/>
        <end position="237"/>
    </location>
</feature>
<evidence type="ECO:0000256" key="2">
    <source>
        <dbReference type="ARBA" id="ARBA00001730"/>
    </source>
</evidence>
<dbReference type="GO" id="GO:0046872">
    <property type="term" value="F:metal ion binding"/>
    <property type="evidence" value="ECO:0007669"/>
    <property type="project" value="UniProtKB-KW"/>
</dbReference>
<keyword evidence="10" id="KW-0511">Multifunctional enzyme</keyword>
<dbReference type="RefSeq" id="WP_353948874.1">
    <property type="nucleotide sequence ID" value="NZ_CP159510.1"/>
</dbReference>
<protein>
    <submittedName>
        <fullName evidence="14">Bifunctional UDP-sugar hydrolase/5'-nucleotidase</fullName>
    </submittedName>
</protein>
<dbReference type="PROSITE" id="PS00785">
    <property type="entry name" value="5_NUCLEOTIDASE_1"/>
    <property type="match status" value="1"/>
</dbReference>
<dbReference type="SUPFAM" id="SSF55816">
    <property type="entry name" value="5'-nucleotidase (syn. UDP-sugar hydrolase), C-terminal domain"/>
    <property type="match status" value="1"/>
</dbReference>
<evidence type="ECO:0000313" key="14">
    <source>
        <dbReference type="EMBL" id="XCJ17759.1"/>
    </source>
</evidence>
<keyword evidence="9 11" id="KW-0378">Hydrolase</keyword>
<dbReference type="PROSITE" id="PS00786">
    <property type="entry name" value="5_NUCLEOTIDASE_2"/>
    <property type="match status" value="1"/>
</dbReference>
<evidence type="ECO:0000256" key="4">
    <source>
        <dbReference type="ARBA" id="ARBA00004196"/>
    </source>
</evidence>
<evidence type="ECO:0000256" key="3">
    <source>
        <dbReference type="ARBA" id="ARBA00001968"/>
    </source>
</evidence>
<dbReference type="Gene3D" id="3.90.780.10">
    <property type="entry name" value="5'-Nucleotidase, C-terminal domain"/>
    <property type="match status" value="1"/>
</dbReference>
<organism evidence="14">
    <name type="scientific">Sporolactobacillus sp. Y61</name>
    <dbReference type="NCBI Taxonomy" id="3160863"/>
    <lineage>
        <taxon>Bacteria</taxon>
        <taxon>Bacillati</taxon>
        <taxon>Bacillota</taxon>
        <taxon>Bacilli</taxon>
        <taxon>Bacillales</taxon>
        <taxon>Sporolactobacillaceae</taxon>
        <taxon>Sporolactobacillus</taxon>
    </lineage>
</organism>
<dbReference type="EMBL" id="CP159510">
    <property type="protein sequence ID" value="XCJ17759.1"/>
    <property type="molecule type" value="Genomic_DNA"/>
</dbReference>
<evidence type="ECO:0000256" key="1">
    <source>
        <dbReference type="ARBA" id="ARBA00000527"/>
    </source>
</evidence>
<dbReference type="Pfam" id="PF02872">
    <property type="entry name" value="5_nucleotid_C"/>
    <property type="match status" value="1"/>
</dbReference>
<evidence type="ECO:0000256" key="5">
    <source>
        <dbReference type="ARBA" id="ARBA00006654"/>
    </source>
</evidence>
<sequence length="522" mass="59042">MELVILETSDIHGSIYPVNYADNTRREAGLGKIATRVRKERTEHEHVLLVDNGDLIQGTPLVYYYARFDGKHVNPMVILENQMAYDCAVVGNHEFNFGKKVLAEAVRHSAFPWLAANMLRTDTKEPYFGKPYIIRTFQNGCKVAVLGLITQYIPNWEKPENITGMTFTDPVEAAKKWVPWLRREKKADLVVVSYHGGFERDPASGEETEALTGENQGYQLCMEVPGIDVLLTGHQHRKISGAEVNGVTIVQPGCNGTFLGKVTVDLEKRDDGWQVTGKRSELLPVTGVPEDKELLKQTDPFEKATQTWLDRPLGRIEGDMLVRDPMDVRTHDHPLIEFINKLQMKASGADISSTALFRNDSPGLPRDVSMRDICANYIYPNTLKVIRISGRDMREALEKSASYFKRYQGNGPIEVSEGFTTPKPQHYNYDMWEGIDYVIDISKPAGSRVVKLDYHGAPVQMDSHYNVVMNNYRSGGGGDYFMFRNKPVVRDIPIDVSELMANDIIARKTVRATVNHNWKLIY</sequence>
<evidence type="ECO:0000256" key="7">
    <source>
        <dbReference type="ARBA" id="ARBA00022729"/>
    </source>
</evidence>
<name>A0AAU8IH57_9BACL</name>
<dbReference type="InterPro" id="IPR006179">
    <property type="entry name" value="5_nucleotidase/apyrase"/>
</dbReference>
<evidence type="ECO:0000259" key="12">
    <source>
        <dbReference type="Pfam" id="PF00149"/>
    </source>
</evidence>
<proteinExistence type="inferred from homology"/>
<gene>
    <name evidence="14" type="ORF">ABNN70_04565</name>
</gene>
<dbReference type="InterPro" id="IPR008334">
    <property type="entry name" value="5'-Nucleotdase_C"/>
</dbReference>
<dbReference type="AlphaFoldDB" id="A0AAU8IH57"/>
<evidence type="ECO:0000256" key="9">
    <source>
        <dbReference type="ARBA" id="ARBA00022801"/>
    </source>
</evidence>
<dbReference type="InterPro" id="IPR036907">
    <property type="entry name" value="5'-Nucleotdase_C_sf"/>
</dbReference>
<reference evidence="14" key="1">
    <citation type="submission" date="2024-06" db="EMBL/GenBank/DDBJ databases">
        <authorList>
            <person name="Fan A."/>
            <person name="Zhang F.Y."/>
            <person name="Zhang L."/>
        </authorList>
    </citation>
    <scope>NUCLEOTIDE SEQUENCE</scope>
    <source>
        <strain evidence="14">Y61</strain>
    </source>
</reference>
<evidence type="ECO:0000256" key="8">
    <source>
        <dbReference type="ARBA" id="ARBA00022741"/>
    </source>
</evidence>
<dbReference type="GO" id="GO:0009166">
    <property type="term" value="P:nucleotide catabolic process"/>
    <property type="evidence" value="ECO:0007669"/>
    <property type="project" value="InterPro"/>
</dbReference>
<dbReference type="InterPro" id="IPR004843">
    <property type="entry name" value="Calcineurin-like_PHP"/>
</dbReference>
<keyword evidence="8 11" id="KW-0547">Nucleotide-binding</keyword>
<dbReference type="GO" id="GO:0008663">
    <property type="term" value="F:2',3'-cyclic-nucleotide 2'-phosphodiesterase activity"/>
    <property type="evidence" value="ECO:0007669"/>
    <property type="project" value="UniProtKB-EC"/>
</dbReference>
<accession>A0AAU8IH57</accession>
<keyword evidence="7" id="KW-0732">Signal</keyword>
<comment type="cofactor">
    <cofactor evidence="3">
        <name>a divalent metal cation</name>
        <dbReference type="ChEBI" id="CHEBI:60240"/>
    </cofactor>
</comment>
<dbReference type="PANTHER" id="PTHR11575">
    <property type="entry name" value="5'-NUCLEOTIDASE-RELATED"/>
    <property type="match status" value="1"/>
</dbReference>
<comment type="catalytic activity">
    <reaction evidence="1">
        <text>a ribonucleoside 3'-phosphate + H2O = a ribonucleoside + phosphate</text>
        <dbReference type="Rhea" id="RHEA:10144"/>
        <dbReference type="ChEBI" id="CHEBI:13197"/>
        <dbReference type="ChEBI" id="CHEBI:15377"/>
        <dbReference type="ChEBI" id="CHEBI:18254"/>
        <dbReference type="ChEBI" id="CHEBI:43474"/>
        <dbReference type="EC" id="3.1.3.6"/>
    </reaction>
</comment>
<comment type="subcellular location">
    <subcellularLocation>
        <location evidence="4">Cell envelope</location>
    </subcellularLocation>
</comment>
<comment type="catalytic activity">
    <reaction evidence="2">
        <text>a nucleoside 2',3'-cyclic phosphate + H2O = a nucleoside 3'-phosphate + H(+)</text>
        <dbReference type="Rhea" id="RHEA:19621"/>
        <dbReference type="ChEBI" id="CHEBI:15377"/>
        <dbReference type="ChEBI" id="CHEBI:15378"/>
        <dbReference type="ChEBI" id="CHEBI:66949"/>
        <dbReference type="ChEBI" id="CHEBI:66954"/>
        <dbReference type="EC" id="3.1.4.16"/>
    </reaction>
</comment>
<dbReference type="GO" id="GO:0008254">
    <property type="term" value="F:3'-nucleotidase activity"/>
    <property type="evidence" value="ECO:0007669"/>
    <property type="project" value="UniProtKB-EC"/>
</dbReference>
<dbReference type="InterPro" id="IPR029052">
    <property type="entry name" value="Metallo-depent_PP-like"/>
</dbReference>
<evidence type="ECO:0000256" key="11">
    <source>
        <dbReference type="RuleBase" id="RU362119"/>
    </source>
</evidence>
<comment type="similarity">
    <text evidence="5 11">Belongs to the 5'-nucleotidase family.</text>
</comment>